<dbReference type="PANTHER" id="PTHR22911">
    <property type="entry name" value="ACYL-MALONYL CONDENSING ENZYME-RELATED"/>
    <property type="match status" value="1"/>
</dbReference>
<feature type="transmembrane region" description="Helical" evidence="2">
    <location>
        <begin position="88"/>
        <end position="108"/>
    </location>
</feature>
<feature type="transmembrane region" description="Helical" evidence="2">
    <location>
        <begin position="60"/>
        <end position="82"/>
    </location>
</feature>
<dbReference type="EMBL" id="VIUW01000005">
    <property type="protein sequence ID" value="TWD13330.1"/>
    <property type="molecule type" value="Genomic_DNA"/>
</dbReference>
<dbReference type="InterPro" id="IPR037185">
    <property type="entry name" value="EmrE-like"/>
</dbReference>
<keyword evidence="5" id="KW-1185">Reference proteome</keyword>
<dbReference type="Pfam" id="PF00892">
    <property type="entry name" value="EamA"/>
    <property type="match status" value="2"/>
</dbReference>
<evidence type="ECO:0000256" key="2">
    <source>
        <dbReference type="SAM" id="Phobius"/>
    </source>
</evidence>
<dbReference type="OrthoDB" id="68076at2"/>
<dbReference type="RefSeq" id="WP_144858140.1">
    <property type="nucleotide sequence ID" value="NZ_BAAAYT010000002.1"/>
</dbReference>
<evidence type="ECO:0000256" key="1">
    <source>
        <dbReference type="ARBA" id="ARBA00007362"/>
    </source>
</evidence>
<reference evidence="4 5" key="1">
    <citation type="submission" date="2019-06" db="EMBL/GenBank/DDBJ databases">
        <title>Sequencing the genomes of 1000 actinobacteria strains.</title>
        <authorList>
            <person name="Klenk H.-P."/>
        </authorList>
    </citation>
    <scope>NUCLEOTIDE SEQUENCE [LARGE SCALE GENOMIC DNA]</scope>
    <source>
        <strain evidence="4 5">DSM 18935</strain>
    </source>
</reference>
<gene>
    <name evidence="4" type="ORF">FB557_2730</name>
</gene>
<name>A0A560W6T2_9MICO</name>
<feature type="transmembrane region" description="Helical" evidence="2">
    <location>
        <begin position="269"/>
        <end position="286"/>
    </location>
</feature>
<feature type="transmembrane region" description="Helical" evidence="2">
    <location>
        <begin position="213"/>
        <end position="234"/>
    </location>
</feature>
<dbReference type="PANTHER" id="PTHR22911:SF137">
    <property type="entry name" value="SOLUTE CARRIER FAMILY 35 MEMBER G2-RELATED"/>
    <property type="match status" value="1"/>
</dbReference>
<dbReference type="AlphaFoldDB" id="A0A560W6T2"/>
<keyword evidence="2" id="KW-1133">Transmembrane helix</keyword>
<organism evidence="4 5">
    <name type="scientific">Marihabitans asiaticum</name>
    <dbReference type="NCBI Taxonomy" id="415218"/>
    <lineage>
        <taxon>Bacteria</taxon>
        <taxon>Bacillati</taxon>
        <taxon>Actinomycetota</taxon>
        <taxon>Actinomycetes</taxon>
        <taxon>Micrococcales</taxon>
        <taxon>Intrasporangiaceae</taxon>
        <taxon>Marihabitans</taxon>
    </lineage>
</organism>
<dbReference type="InterPro" id="IPR000620">
    <property type="entry name" value="EamA_dom"/>
</dbReference>
<evidence type="ECO:0000313" key="4">
    <source>
        <dbReference type="EMBL" id="TWD13330.1"/>
    </source>
</evidence>
<dbReference type="SUPFAM" id="SSF103481">
    <property type="entry name" value="Multidrug resistance efflux transporter EmrE"/>
    <property type="match status" value="2"/>
</dbReference>
<feature type="transmembrane region" description="Helical" evidence="2">
    <location>
        <begin position="32"/>
        <end position="53"/>
    </location>
</feature>
<comment type="similarity">
    <text evidence="1">Belongs to the EamA transporter family.</text>
</comment>
<feature type="transmembrane region" description="Helical" evidence="2">
    <location>
        <begin position="145"/>
        <end position="167"/>
    </location>
</feature>
<dbReference type="Gene3D" id="1.10.3730.20">
    <property type="match status" value="1"/>
</dbReference>
<keyword evidence="2" id="KW-0812">Transmembrane</keyword>
<proteinExistence type="inferred from homology"/>
<sequence length="287" mass="28529">MTVLLALLAAAAWGSADFVGGLLSRRRPAVVVLAWASVVATVVASTAVLATGLPLPDERWALWGGLAAVCGTTGLGALYAGLAAGRMGVVAPIAATGVLVPVTVGLVGGDPMTPVIGAGILCAVTGGVLASGPEAKGETRPDEPGGSLPVVLAVVAALGLGSSLVFVERGAHVSVLHTLWVLKLVGLLLLLLVLTLSVRLGRLSTPSLTVERGMLPGLVVLGTGDLCANALYGLAAQGGPLSVVSVLGSLYPVATIALAWVVLHERLRPVQWAGVALALVGIALIAS</sequence>
<feature type="domain" description="EamA" evidence="3">
    <location>
        <begin position="2"/>
        <end position="130"/>
    </location>
</feature>
<feature type="transmembrane region" description="Helical" evidence="2">
    <location>
        <begin position="179"/>
        <end position="201"/>
    </location>
</feature>
<feature type="domain" description="EamA" evidence="3">
    <location>
        <begin position="150"/>
        <end position="286"/>
    </location>
</feature>
<feature type="transmembrane region" description="Helical" evidence="2">
    <location>
        <begin position="241"/>
        <end position="263"/>
    </location>
</feature>
<protein>
    <submittedName>
        <fullName evidence="4">Putative membrane protein</fullName>
    </submittedName>
</protein>
<dbReference type="Proteomes" id="UP000315628">
    <property type="component" value="Unassembled WGS sequence"/>
</dbReference>
<comment type="caution">
    <text evidence="4">The sequence shown here is derived from an EMBL/GenBank/DDBJ whole genome shotgun (WGS) entry which is preliminary data.</text>
</comment>
<accession>A0A560W6T2</accession>
<keyword evidence="2" id="KW-0472">Membrane</keyword>
<dbReference type="GO" id="GO:0016020">
    <property type="term" value="C:membrane"/>
    <property type="evidence" value="ECO:0007669"/>
    <property type="project" value="InterPro"/>
</dbReference>
<evidence type="ECO:0000313" key="5">
    <source>
        <dbReference type="Proteomes" id="UP000315628"/>
    </source>
</evidence>
<evidence type="ECO:0000259" key="3">
    <source>
        <dbReference type="Pfam" id="PF00892"/>
    </source>
</evidence>